<accession>A0A328B781</accession>
<dbReference type="SUPFAM" id="SSF103473">
    <property type="entry name" value="MFS general substrate transporter"/>
    <property type="match status" value="1"/>
</dbReference>
<keyword evidence="5 6" id="KW-0472">Membrane</keyword>
<comment type="caution">
    <text evidence="8">The sequence shown here is derived from an EMBL/GenBank/DDBJ whole genome shotgun (WGS) entry which is preliminary data.</text>
</comment>
<evidence type="ECO:0000256" key="5">
    <source>
        <dbReference type="ARBA" id="ARBA00023136"/>
    </source>
</evidence>
<dbReference type="InterPro" id="IPR001958">
    <property type="entry name" value="Tet-R_TetA/multi-R_MdtG-like"/>
</dbReference>
<organism evidence="8 9">
    <name type="scientific">Phenylobacterium kunshanense</name>
    <dbReference type="NCBI Taxonomy" id="1445034"/>
    <lineage>
        <taxon>Bacteria</taxon>
        <taxon>Pseudomonadati</taxon>
        <taxon>Pseudomonadota</taxon>
        <taxon>Alphaproteobacteria</taxon>
        <taxon>Caulobacterales</taxon>
        <taxon>Caulobacteraceae</taxon>
        <taxon>Phenylobacterium</taxon>
    </lineage>
</organism>
<keyword evidence="4 6" id="KW-1133">Transmembrane helix</keyword>
<comment type="subcellular location">
    <subcellularLocation>
        <location evidence="1">Membrane</location>
        <topology evidence="1">Multi-pass membrane protein</topology>
    </subcellularLocation>
</comment>
<sequence length="406" mass="41445">MSRSEPGSQTAAPGAVPVLLLLVFLSLIGFGVVIPLLPFFATAFDAAPWQVTLLFSVYSAGQFLGELVWGRLSDRVGRRPILLVTIVGSAIGYLALAFSPGIWIAVLVRFAAGFFSGNMSVIQGYIVDVSPPAKLAGRLGLIGSAFGVGFVVGPALGGLMARPDLGAAGFRPPLILAAVLCVFAIIGILAFVRESRRAGAAAGGRRNPFEALGASLRHPTLSRAFGVIFFGFFASSAMWAVLGLWAEARFGWGPRDVGLVMAGTGIAAATTQGLVAGAFVRRVGEGPTIVIGLVFAAVCLVGMAASPWGWLAAVMLTASVVGHALWQPAGTAIVSHATDPDRQGAVLGAASASGSLARVIGPVFGGALFSGVGPWAPIVFAAVFMLPAAWLGAEAARRARTGAPPA</sequence>
<dbReference type="OrthoDB" id="9800416at2"/>
<feature type="transmembrane region" description="Helical" evidence="6">
    <location>
        <begin position="104"/>
        <end position="127"/>
    </location>
</feature>
<proteinExistence type="predicted"/>
<dbReference type="PANTHER" id="PTHR23504:SF15">
    <property type="entry name" value="MAJOR FACILITATOR SUPERFAMILY (MFS) PROFILE DOMAIN-CONTAINING PROTEIN"/>
    <property type="match status" value="1"/>
</dbReference>
<feature type="transmembrane region" description="Helical" evidence="6">
    <location>
        <begin position="224"/>
        <end position="245"/>
    </location>
</feature>
<feature type="transmembrane region" description="Helical" evidence="6">
    <location>
        <begin position="257"/>
        <end position="280"/>
    </location>
</feature>
<dbReference type="InterPro" id="IPR020846">
    <property type="entry name" value="MFS_dom"/>
</dbReference>
<dbReference type="GO" id="GO:0022857">
    <property type="term" value="F:transmembrane transporter activity"/>
    <property type="evidence" value="ECO:0007669"/>
    <property type="project" value="InterPro"/>
</dbReference>
<feature type="transmembrane region" description="Helical" evidence="6">
    <location>
        <begin position="173"/>
        <end position="192"/>
    </location>
</feature>
<dbReference type="CDD" id="cd17330">
    <property type="entry name" value="MFS_SLC46_TetA_like"/>
    <property type="match status" value="1"/>
</dbReference>
<evidence type="ECO:0000256" key="2">
    <source>
        <dbReference type="ARBA" id="ARBA00022448"/>
    </source>
</evidence>
<evidence type="ECO:0000259" key="7">
    <source>
        <dbReference type="PROSITE" id="PS50850"/>
    </source>
</evidence>
<dbReference type="InterPro" id="IPR036259">
    <property type="entry name" value="MFS_trans_sf"/>
</dbReference>
<dbReference type="GO" id="GO:0016020">
    <property type="term" value="C:membrane"/>
    <property type="evidence" value="ECO:0007669"/>
    <property type="project" value="UniProtKB-SubCell"/>
</dbReference>
<evidence type="ECO:0000256" key="6">
    <source>
        <dbReference type="SAM" id="Phobius"/>
    </source>
</evidence>
<feature type="transmembrane region" description="Helical" evidence="6">
    <location>
        <begin position="81"/>
        <end position="98"/>
    </location>
</feature>
<evidence type="ECO:0000256" key="1">
    <source>
        <dbReference type="ARBA" id="ARBA00004141"/>
    </source>
</evidence>
<feature type="transmembrane region" description="Helical" evidence="6">
    <location>
        <begin position="375"/>
        <end position="393"/>
    </location>
</feature>
<dbReference type="Pfam" id="PF07690">
    <property type="entry name" value="MFS_1"/>
    <property type="match status" value="1"/>
</dbReference>
<dbReference type="InterPro" id="IPR011701">
    <property type="entry name" value="MFS"/>
</dbReference>
<name>A0A328B781_9CAUL</name>
<feature type="transmembrane region" description="Helical" evidence="6">
    <location>
        <begin position="287"/>
        <end position="305"/>
    </location>
</feature>
<dbReference type="Proteomes" id="UP000249524">
    <property type="component" value="Unassembled WGS sequence"/>
</dbReference>
<dbReference type="Gene3D" id="1.20.1250.20">
    <property type="entry name" value="MFS general substrate transporter like domains"/>
    <property type="match status" value="1"/>
</dbReference>
<keyword evidence="9" id="KW-1185">Reference proteome</keyword>
<dbReference type="PROSITE" id="PS50850">
    <property type="entry name" value="MFS"/>
    <property type="match status" value="1"/>
</dbReference>
<feature type="transmembrane region" description="Helical" evidence="6">
    <location>
        <begin position="12"/>
        <end position="37"/>
    </location>
</feature>
<evidence type="ECO:0000256" key="3">
    <source>
        <dbReference type="ARBA" id="ARBA00022692"/>
    </source>
</evidence>
<reference evidence="8 9" key="1">
    <citation type="submission" date="2018-05" db="EMBL/GenBank/DDBJ databases">
        <authorList>
            <person name="Lanie J.A."/>
            <person name="Ng W.-L."/>
            <person name="Kazmierczak K.M."/>
            <person name="Andrzejewski T.M."/>
            <person name="Davidsen T.M."/>
            <person name="Wayne K.J."/>
            <person name="Tettelin H."/>
            <person name="Glass J.I."/>
            <person name="Rusch D."/>
            <person name="Podicherti R."/>
            <person name="Tsui H.-C.T."/>
            <person name="Winkler M.E."/>
        </authorList>
    </citation>
    <scope>NUCLEOTIDE SEQUENCE [LARGE SCALE GENOMIC DNA]</scope>
    <source>
        <strain evidence="8 9">BUT-10</strain>
    </source>
</reference>
<keyword evidence="3 6" id="KW-0812">Transmembrane</keyword>
<feature type="transmembrane region" description="Helical" evidence="6">
    <location>
        <begin position="139"/>
        <end position="161"/>
    </location>
</feature>
<evidence type="ECO:0000313" key="8">
    <source>
        <dbReference type="EMBL" id="RAK62495.1"/>
    </source>
</evidence>
<feature type="domain" description="Major facilitator superfamily (MFS) profile" evidence="7">
    <location>
        <begin position="15"/>
        <end position="399"/>
    </location>
</feature>
<evidence type="ECO:0000256" key="4">
    <source>
        <dbReference type="ARBA" id="ARBA00022989"/>
    </source>
</evidence>
<dbReference type="PANTHER" id="PTHR23504">
    <property type="entry name" value="MAJOR FACILITATOR SUPERFAMILY DOMAIN-CONTAINING PROTEIN 10"/>
    <property type="match status" value="1"/>
</dbReference>
<gene>
    <name evidence="8" type="ORF">DJ019_18935</name>
</gene>
<feature type="transmembrane region" description="Helical" evidence="6">
    <location>
        <begin position="49"/>
        <end position="69"/>
    </location>
</feature>
<dbReference type="EMBL" id="QFYS01000011">
    <property type="protein sequence ID" value="RAK62495.1"/>
    <property type="molecule type" value="Genomic_DNA"/>
</dbReference>
<protein>
    <submittedName>
        <fullName evidence="8">MFS transporter</fullName>
    </submittedName>
</protein>
<evidence type="ECO:0000313" key="9">
    <source>
        <dbReference type="Proteomes" id="UP000249524"/>
    </source>
</evidence>
<dbReference type="AlphaFoldDB" id="A0A328B781"/>
<keyword evidence="2" id="KW-0813">Transport</keyword>
<dbReference type="PRINTS" id="PR01035">
    <property type="entry name" value="TCRTETA"/>
</dbReference>